<sequence length="984" mass="109354">MNAEKSLQLACRFIELPLEKRSLFLQALSKEGLDFSQFPIPAGVQAPDRLALSYAQQRMWFLWQMDPHSGAYNLPGAVRLSGALNVAALERAFALLVARHEALRTVFQPQPDDSLRQVPLAQPVRLERVDLADLPADARERRVQHEAQMESVRPFDLEHGPLLRLRLLALADQEHVLLLTLHHIVSDGWSMNVLIEEFSRAYDAYAQGLEPQFEALPIQYADYGLWQRRWLEAGEQERQLAYWREKLGDDHPVLELPLDHPRPTSPSFNGERLALALETELAEQVRGFARQHNVSLFMVLLAAFNVLLYRYTGQVDVRFGSPVANRNRSELEGLIGFFVNTQVLRTPLDGSMSFTELLQATRDTVMGAQSHQDLPFERLVEALRLERSLSHSPLFQVMFNHQPDVADVSAIKLAGGLQLSMLDWRSRTTEFDLSLDTYEQGGRLQVAWTYSTDLFEPATIARMARHWVSLLRAIVAAPHQRLDALALMSAEEQQRLLLDWGHAPLACPDLRVHQRFEQQVQQRPDALALVFEETHLSYAELNQRANRLARHLVACGVGPDVLVGIAVERGIDMIVGLLAVLKAGGAYVPLDPQYPQDRLQCMIEESATPLLLTQTPLLGRLQVPAGVRSLCLDQDAAWAGLDSRDLSNTAHAHNLAYVMFTSGSTGRPKGVGISHQALAGHAQVAREFSHLGPDDRTLQFATFNFDAFVEQFYPALICGAAVVLRGPQIWDSERFYHELIDKQITVTDLSTAYWNLLAKDFAAAGPRDYGRLKRVHIGGEAMPPEGIAAWREAGLQQVALLNTYGPTEATVCVTTLECSDYVSGARSTPSSMPIGRVLGGRSIYVLDDSGTPAPVGVVGELVVGGELLARGYFNRPGLTAERFLPDPFAAHPGGRLYRTGDLARFNAEGVIEYVGRIDHQVKIRGFRIELGEIESRLLEQEGVRAAVVLAQPGAAGQQLVGYVVPSDGHALTAEAQGEWRERLR</sequence>
<dbReference type="AlphaFoldDB" id="A0A6M0CZD0"/>
<dbReference type="InterPro" id="IPR023213">
    <property type="entry name" value="CAT-like_dom_sf"/>
</dbReference>
<dbReference type="GO" id="GO:0009366">
    <property type="term" value="C:enterobactin synthetase complex"/>
    <property type="evidence" value="ECO:0007669"/>
    <property type="project" value="TreeGrafter"/>
</dbReference>
<protein>
    <submittedName>
        <fullName evidence="3">Amino acid adenylation domain-containing protein</fullName>
    </submittedName>
</protein>
<dbReference type="Gene3D" id="3.30.300.30">
    <property type="match status" value="1"/>
</dbReference>
<dbReference type="Gene3D" id="3.40.50.980">
    <property type="match status" value="2"/>
</dbReference>
<dbReference type="InterPro" id="IPR020845">
    <property type="entry name" value="AMP-binding_CS"/>
</dbReference>
<dbReference type="Gene3D" id="3.30.559.30">
    <property type="entry name" value="Nonribosomal peptide synthetase, condensation domain"/>
    <property type="match status" value="1"/>
</dbReference>
<dbReference type="GO" id="GO:0031177">
    <property type="term" value="F:phosphopantetheine binding"/>
    <property type="evidence" value="ECO:0007669"/>
    <property type="project" value="TreeGrafter"/>
</dbReference>
<dbReference type="Gene3D" id="2.30.38.10">
    <property type="entry name" value="Luciferase, Domain 3"/>
    <property type="match status" value="1"/>
</dbReference>
<evidence type="ECO:0000313" key="4">
    <source>
        <dbReference type="Proteomes" id="UP000480410"/>
    </source>
</evidence>
<dbReference type="NCBIfam" id="TIGR01733">
    <property type="entry name" value="AA-adenyl-dom"/>
    <property type="match status" value="1"/>
</dbReference>
<dbReference type="InterPro" id="IPR000873">
    <property type="entry name" value="AMP-dep_synth/lig_dom"/>
</dbReference>
<dbReference type="GO" id="GO:0009239">
    <property type="term" value="P:enterobactin biosynthetic process"/>
    <property type="evidence" value="ECO:0007669"/>
    <property type="project" value="TreeGrafter"/>
</dbReference>
<dbReference type="InterPro" id="IPR010071">
    <property type="entry name" value="AA_adenyl_dom"/>
</dbReference>
<gene>
    <name evidence="3" type="ORF">G3435_21225</name>
</gene>
<dbReference type="FunFam" id="3.30.559.10:FF:000012">
    <property type="entry name" value="Non-ribosomal peptide synthetase"/>
    <property type="match status" value="1"/>
</dbReference>
<dbReference type="GO" id="GO:0047527">
    <property type="term" value="F:2,3-dihydroxybenzoate-serine ligase activity"/>
    <property type="evidence" value="ECO:0007669"/>
    <property type="project" value="TreeGrafter"/>
</dbReference>
<proteinExistence type="predicted"/>
<dbReference type="InterPro" id="IPR045851">
    <property type="entry name" value="AMP-bd_C_sf"/>
</dbReference>
<organism evidence="3 4">
    <name type="scientific">Pseudomonas brassicae</name>
    <dbReference type="NCBI Taxonomy" id="2708063"/>
    <lineage>
        <taxon>Bacteria</taxon>
        <taxon>Pseudomonadati</taxon>
        <taxon>Pseudomonadota</taxon>
        <taxon>Gammaproteobacteria</taxon>
        <taxon>Pseudomonadales</taxon>
        <taxon>Pseudomonadaceae</taxon>
        <taxon>Pseudomonas</taxon>
    </lineage>
</organism>
<dbReference type="Pfam" id="PF00501">
    <property type="entry name" value="AMP-binding"/>
    <property type="match status" value="1"/>
</dbReference>
<dbReference type="PROSITE" id="PS00455">
    <property type="entry name" value="AMP_BINDING"/>
    <property type="match status" value="1"/>
</dbReference>
<reference evidence="3 4" key="1">
    <citation type="submission" date="2020-02" db="EMBL/GenBank/DDBJ databases">
        <title>Broccoli isolated Pseudomonas sp.</title>
        <authorList>
            <person name="Fujikawa T."/>
            <person name="Sawada H."/>
        </authorList>
    </citation>
    <scope>NUCLEOTIDE SEQUENCE [LARGE SCALE GENOMIC DNA]</scope>
    <source>
        <strain evidence="3 4">MAFF212428</strain>
    </source>
</reference>
<name>A0A6M0CZD0_9PSED</name>
<dbReference type="GO" id="GO:0005829">
    <property type="term" value="C:cytosol"/>
    <property type="evidence" value="ECO:0007669"/>
    <property type="project" value="TreeGrafter"/>
</dbReference>
<feature type="non-terminal residue" evidence="3">
    <location>
        <position position="984"/>
    </location>
</feature>
<evidence type="ECO:0000313" key="3">
    <source>
        <dbReference type="EMBL" id="NER61803.1"/>
    </source>
</evidence>
<dbReference type="Pfam" id="PF00668">
    <property type="entry name" value="Condensation"/>
    <property type="match status" value="1"/>
</dbReference>
<accession>A0A6M0CZD0</accession>
<dbReference type="FunFam" id="3.40.50.980:FF:000001">
    <property type="entry name" value="Non-ribosomal peptide synthetase"/>
    <property type="match status" value="1"/>
</dbReference>
<dbReference type="FunFam" id="3.40.50.12780:FF:000012">
    <property type="entry name" value="Non-ribosomal peptide synthetase"/>
    <property type="match status" value="1"/>
</dbReference>
<dbReference type="SUPFAM" id="SSF52777">
    <property type="entry name" value="CoA-dependent acyltransferases"/>
    <property type="match status" value="2"/>
</dbReference>
<evidence type="ECO:0000259" key="2">
    <source>
        <dbReference type="Pfam" id="PF00668"/>
    </source>
</evidence>
<feature type="domain" description="Condensation" evidence="2">
    <location>
        <begin position="50"/>
        <end position="497"/>
    </location>
</feature>
<dbReference type="GO" id="GO:0043041">
    <property type="term" value="P:amino acid activation for nonribosomal peptide biosynthetic process"/>
    <property type="evidence" value="ECO:0007669"/>
    <property type="project" value="TreeGrafter"/>
</dbReference>
<feature type="domain" description="AMP-dependent synthetase/ligase" evidence="1">
    <location>
        <begin position="516"/>
        <end position="873"/>
    </location>
</feature>
<dbReference type="Proteomes" id="UP000480410">
    <property type="component" value="Unassembled WGS sequence"/>
</dbReference>
<dbReference type="SUPFAM" id="SSF56801">
    <property type="entry name" value="Acetyl-CoA synthetase-like"/>
    <property type="match status" value="1"/>
</dbReference>
<dbReference type="PANTHER" id="PTHR45527">
    <property type="entry name" value="NONRIBOSOMAL PEPTIDE SYNTHETASE"/>
    <property type="match status" value="1"/>
</dbReference>
<dbReference type="EMBL" id="JAAHBV010000538">
    <property type="protein sequence ID" value="NER61803.1"/>
    <property type="molecule type" value="Genomic_DNA"/>
</dbReference>
<dbReference type="InterPro" id="IPR001242">
    <property type="entry name" value="Condensation_dom"/>
</dbReference>
<dbReference type="CDD" id="cd19531">
    <property type="entry name" value="LCL_NRPS-like"/>
    <property type="match status" value="1"/>
</dbReference>
<comment type="caution">
    <text evidence="3">The sequence shown here is derived from an EMBL/GenBank/DDBJ whole genome shotgun (WGS) entry which is preliminary data.</text>
</comment>
<dbReference type="Gene3D" id="3.30.559.10">
    <property type="entry name" value="Chloramphenicol acetyltransferase-like domain"/>
    <property type="match status" value="1"/>
</dbReference>
<dbReference type="PANTHER" id="PTHR45527:SF1">
    <property type="entry name" value="FATTY ACID SYNTHASE"/>
    <property type="match status" value="1"/>
</dbReference>
<evidence type="ECO:0000259" key="1">
    <source>
        <dbReference type="Pfam" id="PF00501"/>
    </source>
</evidence>